<dbReference type="GO" id="GO:0043161">
    <property type="term" value="P:proteasome-mediated ubiquitin-dependent protein catabolic process"/>
    <property type="evidence" value="ECO:0007669"/>
    <property type="project" value="TreeGrafter"/>
</dbReference>
<feature type="compositionally biased region" description="Basic and acidic residues" evidence="5">
    <location>
        <begin position="235"/>
        <end position="263"/>
    </location>
</feature>
<name>A0A5N5QMM4_9AGAM</name>
<dbReference type="InterPro" id="IPR011989">
    <property type="entry name" value="ARM-like"/>
</dbReference>
<protein>
    <submittedName>
        <fullName evidence="8">26S proteasome regulatory subunit rpn-1</fullName>
    </submittedName>
</protein>
<reference evidence="8 9" key="1">
    <citation type="journal article" date="2019" name="Fungal Biol. Biotechnol.">
        <title>Draft genome sequence of fastidious pathogen Ceratobasidium theobromae, which causes vascular-streak dieback in Theobroma cacao.</title>
        <authorList>
            <person name="Ali S.S."/>
            <person name="Asman A."/>
            <person name="Shao J."/>
            <person name="Firmansyah A.P."/>
            <person name="Susilo A.W."/>
            <person name="Rosmana A."/>
            <person name="McMahon P."/>
            <person name="Junaid M."/>
            <person name="Guest D."/>
            <person name="Kheng T.Y."/>
            <person name="Meinhardt L.W."/>
            <person name="Bailey B.A."/>
        </authorList>
    </citation>
    <scope>NUCLEOTIDE SEQUENCE [LARGE SCALE GENOMIC DNA]</scope>
    <source>
        <strain evidence="8 9">CT2</strain>
    </source>
</reference>
<dbReference type="GO" id="GO:0008540">
    <property type="term" value="C:proteasome regulatory particle, base subcomplex"/>
    <property type="evidence" value="ECO:0007669"/>
    <property type="project" value="TreeGrafter"/>
</dbReference>
<evidence type="ECO:0000256" key="1">
    <source>
        <dbReference type="ARBA" id="ARBA00005460"/>
    </source>
</evidence>
<dbReference type="PANTHER" id="PTHR10943">
    <property type="entry name" value="26S PROTEASOME NON-ATPASE REGULATORY SUBUNIT"/>
    <property type="match status" value="1"/>
</dbReference>
<dbReference type="Gene3D" id="1.25.10.10">
    <property type="entry name" value="Leucine-rich Repeat Variant"/>
    <property type="match status" value="1"/>
</dbReference>
<evidence type="ECO:0000256" key="5">
    <source>
        <dbReference type="SAM" id="MobiDB-lite"/>
    </source>
</evidence>
<dbReference type="AlphaFoldDB" id="A0A5N5QMM4"/>
<evidence type="ECO:0000256" key="2">
    <source>
        <dbReference type="ARBA" id="ARBA00022737"/>
    </source>
</evidence>
<comment type="caution">
    <text evidence="8">The sequence shown here is derived from an EMBL/GenBank/DDBJ whole genome shotgun (WGS) entry which is preliminary data.</text>
</comment>
<feature type="domain" description="RPN1 N-terminal" evidence="6">
    <location>
        <begin position="279"/>
        <end position="607"/>
    </location>
</feature>
<dbReference type="InterPro" id="IPR016024">
    <property type="entry name" value="ARM-type_fold"/>
</dbReference>
<dbReference type="InterPro" id="IPR002015">
    <property type="entry name" value="Proteasome/cyclosome_rpt"/>
</dbReference>
<dbReference type="OrthoDB" id="10252509at2759"/>
<feature type="compositionally biased region" description="Polar residues" evidence="5">
    <location>
        <begin position="212"/>
        <end position="222"/>
    </location>
</feature>
<sequence>MHVGTATTDSDAFQQAAPNNAQADFPQPRGRVSPFQHNTTLWEDAMSKTKDTRRPSVLGRSSNSRSLSISSSRSSLLSWDPEASLRLCHDAGPFDDESHSPGTEPYLNSGRTSPEPPISTPADNLRVSTTRAGFDSQVIFSRDMPTSALIQAARDAAEAVAVTTTDATPYPDSNKQEHFVGFGLLPQKEVVFSRPRRACKNRWAASTRRTRNNSSPTLTTTMPEVPLPVAPIQSEDPKKKDADKQKQDDKNLGGKVNGEKKEGEGEELSEEDQQLRNELEMLAERLKEPDTTLHKPALETLRTLIRTSTSSMTSVPKPLKFLRPLYPELQQLYESWPPSDDKNLFADILSVLAMTYSDTQPRGTLKYRLASAAASKTPSDPGSWGHEYIRHLAAELGSEYLLRTGTGGEPGQERLPGKEGEEGIEELRELGVTCAKYLLKHNAEADAVDLLEELECIDRIVALVDTNTFGRVCLYMVSCVNLLPPPDDVAFLRTTHEIYIAHSKFPEALALAIRLGDHQLVAADFKAPANPLMKRQLAFILARAQTPIDWVLEYSDNPEDVELVGMPEDLLECLSNTRLSTHFKAFGKEVGAEEAKTLEEVYKSHLEPARSTTTVDSARANLAGTFVNAFVNAGFGNDKLMVTAEEGNSWIYKNKDHGMLSAAASLGLSLLWDTDLGLSQVDKYTYADEEYIKAGALLATGILHCGIRTETDAVIALLAEYVENKSVPLRTCASIGIGLAYAGAYRHSLGEMLLPLVADETLSMEVSSIAALAVGFIFVGSCNGEVAMTILQTLMEREETALSEKWTRFMILGLALLYLGQQDASDATIEALRAVSHPVAKQALVLVEMCSFAGTSNVLKVQRMLHECNDHVEGDDSFQGFAVLGIALVAMGEDIGAEMSLRQFQHLMHYGSPTIRKAVPLALGLISASNPQLGILDTLSKYSHDNDLAVALNAIFAMGLVGAGTNNARLAQMLRQLAGYYHKEPDCLFMVRIAQGLVHMGKGTLGINPFFNDRSIMSKPAVAGLLATLIAFTDAKSFILDKSHWMLYFLVTAMYPRFMITLDENLESMPVTVRVGQAVDVVGLAGKPRTISGFQTHQSPVRLGTTERAELGTEEYIPYAAVLEGFVILEKNPGYVDESKMEM</sequence>
<evidence type="ECO:0000256" key="4">
    <source>
        <dbReference type="ARBA" id="ARBA00057191"/>
    </source>
</evidence>
<dbReference type="Pfam" id="PF01851">
    <property type="entry name" value="PC_rep"/>
    <property type="match status" value="1"/>
</dbReference>
<evidence type="ECO:0000259" key="6">
    <source>
        <dbReference type="Pfam" id="PF17781"/>
    </source>
</evidence>
<feature type="region of interest" description="Disordered" evidence="5">
    <location>
        <begin position="199"/>
        <end position="273"/>
    </location>
</feature>
<accession>A0A5N5QMM4</accession>
<dbReference type="Proteomes" id="UP000383932">
    <property type="component" value="Unassembled WGS sequence"/>
</dbReference>
<feature type="compositionally biased region" description="Basic and acidic residues" evidence="5">
    <location>
        <begin position="45"/>
        <end position="54"/>
    </location>
</feature>
<feature type="region of interest" description="Disordered" evidence="5">
    <location>
        <begin position="1"/>
        <end position="73"/>
    </location>
</feature>
<feature type="compositionally biased region" description="Polar residues" evidence="5">
    <location>
        <begin position="1"/>
        <end position="10"/>
    </location>
</feature>
<comment type="similarity">
    <text evidence="1">Belongs to the proteasome subunit S2 family.</text>
</comment>
<keyword evidence="9" id="KW-1185">Reference proteome</keyword>
<feature type="region of interest" description="Disordered" evidence="5">
    <location>
        <begin position="90"/>
        <end position="124"/>
    </location>
</feature>
<proteinExistence type="inferred from homology"/>
<organism evidence="8 9">
    <name type="scientific">Ceratobasidium theobromae</name>
    <dbReference type="NCBI Taxonomy" id="1582974"/>
    <lineage>
        <taxon>Eukaryota</taxon>
        <taxon>Fungi</taxon>
        <taxon>Dikarya</taxon>
        <taxon>Basidiomycota</taxon>
        <taxon>Agaricomycotina</taxon>
        <taxon>Agaricomycetes</taxon>
        <taxon>Cantharellales</taxon>
        <taxon>Ceratobasidiaceae</taxon>
        <taxon>Ceratobasidium</taxon>
    </lineage>
</organism>
<comment type="function">
    <text evidence="4">Acts as a regulatory subunit of the 26 proteasome which is involved in the ATP-dependent degradation of ubiquitinated proteins.</text>
</comment>
<feature type="domain" description="26S proteasome non-ATPase regulatory subunit RPN1 C-terminal" evidence="7">
    <location>
        <begin position="1082"/>
        <end position="1135"/>
    </location>
</feature>
<dbReference type="Pfam" id="PF17781">
    <property type="entry name" value="RPN1_RPN2_N"/>
    <property type="match status" value="1"/>
</dbReference>
<feature type="compositionally biased region" description="Low complexity" evidence="5">
    <location>
        <begin position="56"/>
        <end position="73"/>
    </location>
</feature>
<feature type="compositionally biased region" description="Low complexity" evidence="5">
    <location>
        <begin position="11"/>
        <end position="27"/>
    </location>
</feature>
<gene>
    <name evidence="8" type="ORF">CTheo_3688</name>
</gene>
<dbReference type="EMBL" id="SSOP01000051">
    <property type="protein sequence ID" value="KAB5592899.1"/>
    <property type="molecule type" value="Genomic_DNA"/>
</dbReference>
<keyword evidence="2" id="KW-0677">Repeat</keyword>
<evidence type="ECO:0000256" key="3">
    <source>
        <dbReference type="ARBA" id="ARBA00022942"/>
    </source>
</evidence>
<dbReference type="GO" id="GO:0005634">
    <property type="term" value="C:nucleus"/>
    <property type="evidence" value="ECO:0007669"/>
    <property type="project" value="TreeGrafter"/>
</dbReference>
<dbReference type="GO" id="GO:0034515">
    <property type="term" value="C:proteasome storage granule"/>
    <property type="evidence" value="ECO:0007669"/>
    <property type="project" value="TreeGrafter"/>
</dbReference>
<dbReference type="InterPro" id="IPR041433">
    <property type="entry name" value="RPN1_C"/>
</dbReference>
<dbReference type="FunFam" id="1.25.10.10:FF:000026">
    <property type="entry name" value="26S proteasome non-ATPase regulatory subunit 2"/>
    <property type="match status" value="1"/>
</dbReference>
<dbReference type="PANTHER" id="PTHR10943:SF1">
    <property type="entry name" value="26S PROTEASOME NON-ATPASE REGULATORY SUBUNIT 2"/>
    <property type="match status" value="1"/>
</dbReference>
<dbReference type="InterPro" id="IPR040892">
    <property type="entry name" value="RPN1_N"/>
</dbReference>
<evidence type="ECO:0000313" key="9">
    <source>
        <dbReference type="Proteomes" id="UP000383932"/>
    </source>
</evidence>
<evidence type="ECO:0000313" key="8">
    <source>
        <dbReference type="EMBL" id="KAB5592899.1"/>
    </source>
</evidence>
<keyword evidence="3 8" id="KW-0647">Proteasome</keyword>
<evidence type="ECO:0000259" key="7">
    <source>
        <dbReference type="Pfam" id="PF18051"/>
    </source>
</evidence>
<dbReference type="Pfam" id="PF18051">
    <property type="entry name" value="RPN1_C"/>
    <property type="match status" value="1"/>
</dbReference>
<dbReference type="SUPFAM" id="SSF48371">
    <property type="entry name" value="ARM repeat"/>
    <property type="match status" value="1"/>
</dbReference>